<comment type="catalytic activity">
    <reaction evidence="11">
        <text>(E)-hexadec-2-enoate + ATP + CoA = (2E)-hexadecenoyl-CoA + AMP + diphosphate</text>
        <dbReference type="Rhea" id="RHEA:36139"/>
        <dbReference type="ChEBI" id="CHEBI:30616"/>
        <dbReference type="ChEBI" id="CHEBI:33019"/>
        <dbReference type="ChEBI" id="CHEBI:57287"/>
        <dbReference type="ChEBI" id="CHEBI:61526"/>
        <dbReference type="ChEBI" id="CHEBI:72745"/>
        <dbReference type="ChEBI" id="CHEBI:456215"/>
    </reaction>
    <physiologicalReaction direction="left-to-right" evidence="11">
        <dbReference type="Rhea" id="RHEA:36140"/>
    </physiologicalReaction>
</comment>
<dbReference type="Gene3D" id="3.40.50.12780">
    <property type="entry name" value="N-terminal domain of ligase-like"/>
    <property type="match status" value="1"/>
</dbReference>
<evidence type="ECO:0000256" key="5">
    <source>
        <dbReference type="ARBA" id="ARBA00022840"/>
    </source>
</evidence>
<dbReference type="VEuPathDB" id="VectorBase:BGLB031159"/>
<comment type="catalytic activity">
    <reaction evidence="12">
        <text>hexadecanoate + ATP + CoA = hexadecanoyl-CoA + AMP + diphosphate</text>
        <dbReference type="Rhea" id="RHEA:30751"/>
        <dbReference type="ChEBI" id="CHEBI:7896"/>
        <dbReference type="ChEBI" id="CHEBI:30616"/>
        <dbReference type="ChEBI" id="CHEBI:33019"/>
        <dbReference type="ChEBI" id="CHEBI:57287"/>
        <dbReference type="ChEBI" id="CHEBI:57379"/>
        <dbReference type="ChEBI" id="CHEBI:456215"/>
    </reaction>
    <physiologicalReaction direction="left-to-right" evidence="12">
        <dbReference type="Rhea" id="RHEA:30752"/>
    </physiologicalReaction>
</comment>
<dbReference type="CDD" id="cd05927">
    <property type="entry name" value="LC-FACS_euk"/>
    <property type="match status" value="1"/>
</dbReference>
<evidence type="ECO:0000256" key="11">
    <source>
        <dbReference type="ARBA" id="ARBA00024565"/>
    </source>
</evidence>
<evidence type="ECO:0000259" key="14">
    <source>
        <dbReference type="Pfam" id="PF00501"/>
    </source>
</evidence>
<comment type="catalytic activity">
    <reaction evidence="8">
        <text>12-hydroxy-(5Z,8Z,10E,14Z)-eicosatetraenoate + ATP + CoA = 12-hydroxy-(5Z,8Z,10E,14Z)-eicosatetraenoyl-CoA + AMP + diphosphate</text>
        <dbReference type="Rhea" id="RHEA:52112"/>
        <dbReference type="ChEBI" id="CHEBI:30616"/>
        <dbReference type="ChEBI" id="CHEBI:33019"/>
        <dbReference type="ChEBI" id="CHEBI:57287"/>
        <dbReference type="ChEBI" id="CHEBI:90718"/>
        <dbReference type="ChEBI" id="CHEBI:136408"/>
        <dbReference type="ChEBI" id="CHEBI:456215"/>
    </reaction>
    <physiologicalReaction direction="left-to-right" evidence="8">
        <dbReference type="Rhea" id="RHEA:52113"/>
    </physiologicalReaction>
</comment>
<dbReference type="STRING" id="6526.A0A2C9LH71"/>
<comment type="catalytic activity">
    <reaction evidence="10">
        <text>(5Z,8Z,11Z,14Z)-eicosatetraenoate + ATP + CoA = (5Z,8Z,11Z,14Z)-eicosatetraenoyl-CoA + AMP + diphosphate</text>
        <dbReference type="Rhea" id="RHEA:19713"/>
        <dbReference type="ChEBI" id="CHEBI:30616"/>
        <dbReference type="ChEBI" id="CHEBI:32395"/>
        <dbReference type="ChEBI" id="CHEBI:33019"/>
        <dbReference type="ChEBI" id="CHEBI:57287"/>
        <dbReference type="ChEBI" id="CHEBI:57368"/>
        <dbReference type="ChEBI" id="CHEBI:456215"/>
        <dbReference type="EC" id="6.2.1.15"/>
    </reaction>
    <physiologicalReaction direction="left-to-right" evidence="10">
        <dbReference type="Rhea" id="RHEA:19714"/>
    </physiologicalReaction>
</comment>
<feature type="domain" description="AMP-dependent synthetase/ligase" evidence="14">
    <location>
        <begin position="143"/>
        <end position="564"/>
    </location>
</feature>
<dbReference type="SUPFAM" id="SSF56801">
    <property type="entry name" value="Acetyl-CoA synthetase-like"/>
    <property type="match status" value="1"/>
</dbReference>
<dbReference type="PROSITE" id="PS00455">
    <property type="entry name" value="AMP_BINDING"/>
    <property type="match status" value="1"/>
</dbReference>
<dbReference type="KEGG" id="bgt:106070835"/>
<keyword evidence="3 13" id="KW-0547">Nucleotide-binding</keyword>
<comment type="similarity">
    <text evidence="1 13">Belongs to the ATP-dependent AMP-binding enzyme family.</text>
</comment>
<dbReference type="InterPro" id="IPR000873">
    <property type="entry name" value="AMP-dep_synth/lig_dom"/>
</dbReference>
<dbReference type="RefSeq" id="XP_013086263.2">
    <property type="nucleotide sequence ID" value="XM_013230809.2"/>
</dbReference>
<evidence type="ECO:0000256" key="12">
    <source>
        <dbReference type="ARBA" id="ARBA00049139"/>
    </source>
</evidence>
<dbReference type="OrthoDB" id="1700726at2759"/>
<dbReference type="InterPro" id="IPR045311">
    <property type="entry name" value="LC-FACS_euk"/>
</dbReference>
<gene>
    <name evidence="15" type="primary">106070835</name>
</gene>
<comment type="catalytic activity">
    <reaction evidence="7">
        <text>a long-chain fatty acid + ATP + CoA = a long-chain fatty acyl-CoA + AMP + diphosphate</text>
        <dbReference type="Rhea" id="RHEA:15421"/>
        <dbReference type="ChEBI" id="CHEBI:30616"/>
        <dbReference type="ChEBI" id="CHEBI:33019"/>
        <dbReference type="ChEBI" id="CHEBI:57287"/>
        <dbReference type="ChEBI" id="CHEBI:57560"/>
        <dbReference type="ChEBI" id="CHEBI:83139"/>
        <dbReference type="ChEBI" id="CHEBI:456215"/>
        <dbReference type="EC" id="6.2.1.3"/>
    </reaction>
    <physiologicalReaction direction="left-to-right" evidence="7">
        <dbReference type="Rhea" id="RHEA:15422"/>
    </physiologicalReaction>
</comment>
<dbReference type="AlphaFoldDB" id="A0A2C9LH71"/>
<dbReference type="VEuPathDB" id="VectorBase:BGLAX_050655"/>
<name>A0A2C9LH71_BIOGL</name>
<evidence type="ECO:0000313" key="15">
    <source>
        <dbReference type="EnsemblMetazoa" id="BGLB031159-PA"/>
    </source>
</evidence>
<evidence type="ECO:0000256" key="4">
    <source>
        <dbReference type="ARBA" id="ARBA00022832"/>
    </source>
</evidence>
<comment type="catalytic activity">
    <reaction evidence="9">
        <text>15-hydroxy-(5Z,8Z,11Z,13E)-eicosatetraenoate + ATP + CoA = 15-hydroxy-(5Z,8Z,11Z,13E)-eicosatetraenoyl-CoA + AMP + diphosphate</text>
        <dbReference type="Rhea" id="RHEA:52116"/>
        <dbReference type="ChEBI" id="CHEBI:30616"/>
        <dbReference type="ChEBI" id="CHEBI:33019"/>
        <dbReference type="ChEBI" id="CHEBI:57287"/>
        <dbReference type="ChEBI" id="CHEBI:78832"/>
        <dbReference type="ChEBI" id="CHEBI:136409"/>
        <dbReference type="ChEBI" id="CHEBI:456215"/>
    </reaction>
    <physiologicalReaction direction="left-to-right" evidence="9">
        <dbReference type="Rhea" id="RHEA:52117"/>
    </physiologicalReaction>
</comment>
<accession>A0A2C9LH71</accession>
<reference evidence="15" key="1">
    <citation type="submission" date="2020-05" db="UniProtKB">
        <authorList>
            <consortium name="EnsemblMetazoa"/>
        </authorList>
    </citation>
    <scope>IDENTIFICATION</scope>
    <source>
        <strain evidence="15">BB02</strain>
    </source>
</reference>
<dbReference type="Pfam" id="PF00501">
    <property type="entry name" value="AMP-binding"/>
    <property type="match status" value="1"/>
</dbReference>
<evidence type="ECO:0000256" key="8">
    <source>
        <dbReference type="ARBA" id="ARBA00024495"/>
    </source>
</evidence>
<dbReference type="InterPro" id="IPR042099">
    <property type="entry name" value="ANL_N_sf"/>
</dbReference>
<dbReference type="Proteomes" id="UP000076420">
    <property type="component" value="Unassembled WGS sequence"/>
</dbReference>
<keyword evidence="2 13" id="KW-0436">Ligase</keyword>
<proteinExistence type="inferred from homology"/>
<evidence type="ECO:0000256" key="1">
    <source>
        <dbReference type="ARBA" id="ARBA00006432"/>
    </source>
</evidence>
<dbReference type="PANTHER" id="PTHR43272:SF107">
    <property type="entry name" value="LONG-CHAIN-FATTY-ACID--COA LIGASE 5"/>
    <property type="match status" value="1"/>
</dbReference>
<keyword evidence="13" id="KW-0443">Lipid metabolism</keyword>
<organism evidence="15 16">
    <name type="scientific">Biomphalaria glabrata</name>
    <name type="common">Bloodfluke planorb</name>
    <name type="synonym">Freshwater snail</name>
    <dbReference type="NCBI Taxonomy" id="6526"/>
    <lineage>
        <taxon>Eukaryota</taxon>
        <taxon>Metazoa</taxon>
        <taxon>Spiralia</taxon>
        <taxon>Lophotrochozoa</taxon>
        <taxon>Mollusca</taxon>
        <taxon>Gastropoda</taxon>
        <taxon>Heterobranchia</taxon>
        <taxon>Euthyneura</taxon>
        <taxon>Panpulmonata</taxon>
        <taxon>Hygrophila</taxon>
        <taxon>Lymnaeoidea</taxon>
        <taxon>Planorbidae</taxon>
        <taxon>Biomphalaria</taxon>
    </lineage>
</organism>
<keyword evidence="5 13" id="KW-0067">ATP-binding</keyword>
<dbReference type="GO" id="GO:0016020">
    <property type="term" value="C:membrane"/>
    <property type="evidence" value="ECO:0007669"/>
    <property type="project" value="TreeGrafter"/>
</dbReference>
<evidence type="ECO:0000256" key="9">
    <source>
        <dbReference type="ARBA" id="ARBA00024532"/>
    </source>
</evidence>
<dbReference type="GO" id="GO:0005783">
    <property type="term" value="C:endoplasmic reticulum"/>
    <property type="evidence" value="ECO:0007669"/>
    <property type="project" value="TreeGrafter"/>
</dbReference>
<sequence>MAIAANHFTLFFNFAKRFTFNVSCLRISAIRCDRLGLHLETKMRKRHFSGLTSGLRNDCIFMLSSKTSQTLHMNESKSSICLKSTKCRSCTRIYYQIHPAIDLKCQSKNTDGVRMSRMCTDNKLISIYDDNIATVYDAFQNGLKESGDKPCLGYKPSPDKPYTWITYREVSQRVAHLGSGLVQLGLEPQNKTCVGVYSQNRPEYIIIDQAIIRHSMTGVPLYDTLGVDACNFIINQAELTTIFCDNNDKVSSLLDRRKQFPCLKTIIIIDQMNEKNRNKAAEEGVRLLQLEDVENLGKENPVAPTPPKPNDLYMICYTSGTTGTPKGAMLSHRNIIAVFAAAQEFLKNCGSKIYQDDVLISYLPLAHSYERVIEALILAVGARIGFFQGDIKKLMDDLKELQPTLFPTVPRLLNRFYDKVLTGVNSSKVKKFLFNMALKSKTKDLKRGIIRNDTIWDKFIFRSVQQALGGRVRIITTGSAPISSTVLSFLRCIVGCPILEGYGQTENAAVSTLTVLGDPEPGHVGPPLPCNMVKLCDVPEMNYFARDNKGEICIKGPNVFLGYLKDKEKTREALDEEDWLHTGDIGAWTPNGTLKVIDRKKNIFKLSQGEYIAPEKIENIFAQSPYVAQVYVHGDSLQAFLVGIIVPDAETLPNLCTKLGVSGSPKELAQSPAVKDAILKDLIELGKQQGLSSLEMVKDIYLHPDLFSVENGLLTPTFKTKRQDVQKFFAKEIESMYDRATENIRS</sequence>
<dbReference type="GO" id="GO:0047676">
    <property type="term" value="F:arachidonate-CoA ligase activity"/>
    <property type="evidence" value="ECO:0007669"/>
    <property type="project" value="UniProtKB-EC"/>
</dbReference>
<dbReference type="EnsemblMetazoa" id="BGLB031159-RA">
    <property type="protein sequence ID" value="BGLB031159-PA"/>
    <property type="gene ID" value="BGLB031159"/>
</dbReference>
<evidence type="ECO:0000256" key="3">
    <source>
        <dbReference type="ARBA" id="ARBA00022741"/>
    </source>
</evidence>
<evidence type="ECO:0000256" key="13">
    <source>
        <dbReference type="RuleBase" id="RU369030"/>
    </source>
</evidence>
<protein>
    <recommendedName>
        <fullName evidence="13">Long-chain-fatty-acid--CoA ligase</fullName>
        <ecNumber evidence="13">6.2.1.3</ecNumber>
    </recommendedName>
</protein>
<comment type="catalytic activity">
    <reaction evidence="6">
        <text>5-hydroxy-(6E,8Z,11Z,14Z)-eicosatetraenoate + ATP + CoA = 5-hydroxy-(6E,8Z,11Z,14Z)-eicosatetraenoyl-CoA + AMP + diphosphate</text>
        <dbReference type="Rhea" id="RHEA:52108"/>
        <dbReference type="ChEBI" id="CHEBI:30616"/>
        <dbReference type="ChEBI" id="CHEBI:33019"/>
        <dbReference type="ChEBI" id="CHEBI:57287"/>
        <dbReference type="ChEBI" id="CHEBI:65341"/>
        <dbReference type="ChEBI" id="CHEBI:136407"/>
        <dbReference type="ChEBI" id="CHEBI:456215"/>
    </reaction>
    <physiologicalReaction direction="left-to-right" evidence="6">
        <dbReference type="Rhea" id="RHEA:52109"/>
    </physiologicalReaction>
</comment>
<dbReference type="EC" id="6.2.1.3" evidence="13"/>
<keyword evidence="4 13" id="KW-0276">Fatty acid metabolism</keyword>
<evidence type="ECO:0000256" key="2">
    <source>
        <dbReference type="ARBA" id="ARBA00022598"/>
    </source>
</evidence>
<dbReference type="GO" id="GO:0005524">
    <property type="term" value="F:ATP binding"/>
    <property type="evidence" value="ECO:0007669"/>
    <property type="project" value="UniProtKB-KW"/>
</dbReference>
<evidence type="ECO:0000256" key="6">
    <source>
        <dbReference type="ARBA" id="ARBA00024469"/>
    </source>
</evidence>
<evidence type="ECO:0000313" key="16">
    <source>
        <dbReference type="Proteomes" id="UP000076420"/>
    </source>
</evidence>
<comment type="function">
    <text evidence="13">Catalyzes the conversion of long-chain fatty acids to their active form acyl-CoAs for both synthesis of cellular lipids, and degradation via beta-oxidation.</text>
</comment>
<dbReference type="PANTHER" id="PTHR43272">
    <property type="entry name" value="LONG-CHAIN-FATTY-ACID--COA LIGASE"/>
    <property type="match status" value="1"/>
</dbReference>
<evidence type="ECO:0000256" key="10">
    <source>
        <dbReference type="ARBA" id="ARBA00024548"/>
    </source>
</evidence>
<evidence type="ECO:0000256" key="7">
    <source>
        <dbReference type="ARBA" id="ARBA00024484"/>
    </source>
</evidence>
<dbReference type="InterPro" id="IPR020845">
    <property type="entry name" value="AMP-binding_CS"/>
</dbReference>